<dbReference type="CDD" id="cd06261">
    <property type="entry name" value="TM_PBP2"/>
    <property type="match status" value="1"/>
</dbReference>
<name>G8QVM5_SPHPG</name>
<dbReference type="KEGG" id="sgp:SpiGrapes_1507"/>
<proteinExistence type="inferred from homology"/>
<organism evidence="9 10">
    <name type="scientific">Sphaerochaeta pleomorpha (strain ATCC BAA-1885 / DSM 22778 / Grapes)</name>
    <dbReference type="NCBI Taxonomy" id="158190"/>
    <lineage>
        <taxon>Bacteria</taxon>
        <taxon>Pseudomonadati</taxon>
        <taxon>Spirochaetota</taxon>
        <taxon>Spirochaetia</taxon>
        <taxon>Spirochaetales</taxon>
        <taxon>Sphaerochaetaceae</taxon>
        <taxon>Sphaerochaeta</taxon>
    </lineage>
</organism>
<feature type="domain" description="ABC transmembrane type-1" evidence="8">
    <location>
        <begin position="76"/>
        <end position="291"/>
    </location>
</feature>
<accession>G8QVM5</accession>
<dbReference type="PANTHER" id="PTHR43005:SF1">
    <property type="entry name" value="SPERMIDINE_PUTRESCINE TRANSPORT SYSTEM PERMEASE PROTEIN"/>
    <property type="match status" value="1"/>
</dbReference>
<evidence type="ECO:0000313" key="9">
    <source>
        <dbReference type="EMBL" id="AEV29317.1"/>
    </source>
</evidence>
<feature type="transmembrane region" description="Helical" evidence="7">
    <location>
        <begin position="113"/>
        <end position="133"/>
    </location>
</feature>
<evidence type="ECO:0000256" key="6">
    <source>
        <dbReference type="ARBA" id="ARBA00023136"/>
    </source>
</evidence>
<feature type="transmembrane region" description="Helical" evidence="7">
    <location>
        <begin position="12"/>
        <end position="34"/>
    </location>
</feature>
<keyword evidence="2 7" id="KW-0813">Transport</keyword>
<keyword evidence="9" id="KW-0762">Sugar transport</keyword>
<keyword evidence="3" id="KW-1003">Cell membrane</keyword>
<feature type="transmembrane region" description="Helical" evidence="7">
    <location>
        <begin position="80"/>
        <end position="101"/>
    </location>
</feature>
<dbReference type="PROSITE" id="PS50928">
    <property type="entry name" value="ABC_TM1"/>
    <property type="match status" value="1"/>
</dbReference>
<comment type="similarity">
    <text evidence="7">Belongs to the binding-protein-dependent transport system permease family.</text>
</comment>
<feature type="transmembrane region" description="Helical" evidence="7">
    <location>
        <begin position="165"/>
        <end position="189"/>
    </location>
</feature>
<dbReference type="Pfam" id="PF00528">
    <property type="entry name" value="BPD_transp_1"/>
    <property type="match status" value="1"/>
</dbReference>
<dbReference type="OrthoDB" id="9778687at2"/>
<dbReference type="Proteomes" id="UP000005632">
    <property type="component" value="Chromosome"/>
</dbReference>
<dbReference type="RefSeq" id="WP_014270165.1">
    <property type="nucleotide sequence ID" value="NC_016633.1"/>
</dbReference>
<protein>
    <submittedName>
        <fullName evidence="9">Permease component of ABC-type sugar transporter</fullName>
    </submittedName>
</protein>
<keyword evidence="4 7" id="KW-0812">Transmembrane</keyword>
<evidence type="ECO:0000259" key="8">
    <source>
        <dbReference type="PROSITE" id="PS50928"/>
    </source>
</evidence>
<reference evidence="9 10" key="1">
    <citation type="submission" date="2011-11" db="EMBL/GenBank/DDBJ databases">
        <title>Complete sequence of Spirochaeta sp. grapes.</title>
        <authorList>
            <consortium name="US DOE Joint Genome Institute"/>
            <person name="Lucas S."/>
            <person name="Han J."/>
            <person name="Lapidus A."/>
            <person name="Cheng J.-F."/>
            <person name="Goodwin L."/>
            <person name="Pitluck S."/>
            <person name="Peters L."/>
            <person name="Ovchinnikova G."/>
            <person name="Munk A.C."/>
            <person name="Detter J.C."/>
            <person name="Han C."/>
            <person name="Tapia R."/>
            <person name="Land M."/>
            <person name="Hauser L."/>
            <person name="Kyrpides N."/>
            <person name="Ivanova N."/>
            <person name="Pagani I."/>
            <person name="Ritalahtilisa K."/>
            <person name="Loeffler F."/>
            <person name="Woyke T."/>
        </authorList>
    </citation>
    <scope>NUCLEOTIDE SEQUENCE [LARGE SCALE GENOMIC DNA]</scope>
    <source>
        <strain evidence="10">ATCC BAA-1885 / DSM 22778 / Grapes</strain>
    </source>
</reference>
<dbReference type="STRING" id="158190.SpiGrapes_1507"/>
<evidence type="ECO:0000256" key="5">
    <source>
        <dbReference type="ARBA" id="ARBA00022989"/>
    </source>
</evidence>
<sequence>MKKGTQTLSDNGYSFVLTLPAAILTIAFIIVPIIQSLYMSFLKYGVKNIISGKPGLWNNFDNYIRLFKTGQIPSATWHTLWFVLLVILFQFILGMALALVLNTDFKGSRLASSIMLTPWVVPTVISGLIWMWLFQPQYGLVKFLVSFFSGGTVKDFAVLNNPQTALGGIAIAALWKQIPLMTLLLLAGLRNVPSDMLEAATIDGAGPVRRFFSIILPFLSPVIKIAVSMSIIENFKQFPLFWTMTGGGPNGSTTNFAILSYREAFVSMNLGSGAAVTTIWMLLMIFVVGFYQKIFRVQDMA</sequence>
<dbReference type="GO" id="GO:0055085">
    <property type="term" value="P:transmembrane transport"/>
    <property type="evidence" value="ECO:0007669"/>
    <property type="project" value="InterPro"/>
</dbReference>
<dbReference type="PANTHER" id="PTHR43005">
    <property type="entry name" value="BLR7065 PROTEIN"/>
    <property type="match status" value="1"/>
</dbReference>
<gene>
    <name evidence="9" type="ordered locus">SpiGrapes_1507</name>
</gene>
<evidence type="ECO:0000256" key="3">
    <source>
        <dbReference type="ARBA" id="ARBA00022475"/>
    </source>
</evidence>
<keyword evidence="5 7" id="KW-1133">Transmembrane helix</keyword>
<keyword evidence="6 7" id="KW-0472">Membrane</keyword>
<feature type="transmembrane region" description="Helical" evidence="7">
    <location>
        <begin position="210"/>
        <end position="232"/>
    </location>
</feature>
<dbReference type="InterPro" id="IPR000515">
    <property type="entry name" value="MetI-like"/>
</dbReference>
<evidence type="ECO:0000256" key="4">
    <source>
        <dbReference type="ARBA" id="ARBA00022692"/>
    </source>
</evidence>
<keyword evidence="10" id="KW-1185">Reference proteome</keyword>
<evidence type="ECO:0000256" key="2">
    <source>
        <dbReference type="ARBA" id="ARBA00022448"/>
    </source>
</evidence>
<comment type="subcellular location">
    <subcellularLocation>
        <location evidence="1 7">Cell membrane</location>
        <topology evidence="1 7">Multi-pass membrane protein</topology>
    </subcellularLocation>
</comment>
<evidence type="ECO:0000256" key="7">
    <source>
        <dbReference type="RuleBase" id="RU363032"/>
    </source>
</evidence>
<dbReference type="EMBL" id="CP003155">
    <property type="protein sequence ID" value="AEV29317.1"/>
    <property type="molecule type" value="Genomic_DNA"/>
</dbReference>
<dbReference type="InterPro" id="IPR035906">
    <property type="entry name" value="MetI-like_sf"/>
</dbReference>
<evidence type="ECO:0000313" key="10">
    <source>
        <dbReference type="Proteomes" id="UP000005632"/>
    </source>
</evidence>
<dbReference type="eggNOG" id="COG1175">
    <property type="taxonomic scope" value="Bacteria"/>
</dbReference>
<dbReference type="Gene3D" id="1.10.3720.10">
    <property type="entry name" value="MetI-like"/>
    <property type="match status" value="1"/>
</dbReference>
<dbReference type="SUPFAM" id="SSF161098">
    <property type="entry name" value="MetI-like"/>
    <property type="match status" value="1"/>
</dbReference>
<dbReference type="AlphaFoldDB" id="G8QVM5"/>
<feature type="transmembrane region" description="Helical" evidence="7">
    <location>
        <begin position="270"/>
        <end position="291"/>
    </location>
</feature>
<dbReference type="HOGENOM" id="CLU_016047_0_3_12"/>
<dbReference type="GO" id="GO:0005886">
    <property type="term" value="C:plasma membrane"/>
    <property type="evidence" value="ECO:0007669"/>
    <property type="project" value="UniProtKB-SubCell"/>
</dbReference>
<evidence type="ECO:0000256" key="1">
    <source>
        <dbReference type="ARBA" id="ARBA00004651"/>
    </source>
</evidence>